<reference evidence="2 3" key="1">
    <citation type="submission" date="2022-06" db="EMBL/GenBank/DDBJ databases">
        <title>Genomic Encyclopedia of Archaeal and Bacterial Type Strains, Phase II (KMG-II): from individual species to whole genera.</title>
        <authorList>
            <person name="Goeker M."/>
        </authorList>
    </citation>
    <scope>NUCLEOTIDE SEQUENCE [LARGE SCALE GENOMIC DNA]</scope>
    <source>
        <strain evidence="2 3">DSM 45037</strain>
    </source>
</reference>
<feature type="transmembrane region" description="Helical" evidence="1">
    <location>
        <begin position="7"/>
        <end position="26"/>
    </location>
</feature>
<evidence type="ECO:0000313" key="3">
    <source>
        <dbReference type="Proteomes" id="UP001205740"/>
    </source>
</evidence>
<sequence length="75" mass="8197">MKVPRVTLVQLVTAVVIAMWVIANIADIFLADYTPPESLNTAFMALVGPLLALMVTRRGDKTDDDKTSGSDEHDH</sequence>
<accession>A0ABT1H5Y3</accession>
<evidence type="ECO:0000313" key="2">
    <source>
        <dbReference type="EMBL" id="MCP2162647.1"/>
    </source>
</evidence>
<organism evidence="2 3">
    <name type="scientific">Williamsia serinedens</name>
    <dbReference type="NCBI Taxonomy" id="391736"/>
    <lineage>
        <taxon>Bacteria</taxon>
        <taxon>Bacillati</taxon>
        <taxon>Actinomycetota</taxon>
        <taxon>Actinomycetes</taxon>
        <taxon>Mycobacteriales</taxon>
        <taxon>Nocardiaceae</taxon>
        <taxon>Williamsia</taxon>
    </lineage>
</organism>
<feature type="transmembrane region" description="Helical" evidence="1">
    <location>
        <begin position="38"/>
        <end position="56"/>
    </location>
</feature>
<keyword evidence="1" id="KW-1133">Transmembrane helix</keyword>
<gene>
    <name evidence="2" type="ORF">LX12_003855</name>
</gene>
<keyword evidence="1" id="KW-0472">Membrane</keyword>
<dbReference type="EMBL" id="JAMTCG010000007">
    <property type="protein sequence ID" value="MCP2162647.1"/>
    <property type="molecule type" value="Genomic_DNA"/>
</dbReference>
<evidence type="ECO:0000256" key="1">
    <source>
        <dbReference type="SAM" id="Phobius"/>
    </source>
</evidence>
<name>A0ABT1H5Y3_9NOCA</name>
<proteinExistence type="predicted"/>
<keyword evidence="3" id="KW-1185">Reference proteome</keyword>
<comment type="caution">
    <text evidence="2">The sequence shown here is derived from an EMBL/GenBank/DDBJ whole genome shotgun (WGS) entry which is preliminary data.</text>
</comment>
<keyword evidence="1" id="KW-0812">Transmembrane</keyword>
<protein>
    <submittedName>
        <fullName evidence="2">Uncharacterized protein</fullName>
    </submittedName>
</protein>
<dbReference type="Proteomes" id="UP001205740">
    <property type="component" value="Unassembled WGS sequence"/>
</dbReference>